<dbReference type="Gene3D" id="1.10.10.690">
    <property type="entry name" value="YidB-like"/>
    <property type="match status" value="1"/>
</dbReference>
<protein>
    <recommendedName>
        <fullName evidence="3">DUF937 domain-containing protein</fullName>
    </recommendedName>
</protein>
<dbReference type="InterPro" id="IPR027405">
    <property type="entry name" value="YidB-like"/>
</dbReference>
<gene>
    <name evidence="1" type="ORF">BGE01nite_32080</name>
</gene>
<dbReference type="OrthoDB" id="9795283at2"/>
<proteinExistence type="predicted"/>
<reference evidence="1 2" key="1">
    <citation type="submission" date="2019-07" db="EMBL/GenBank/DDBJ databases">
        <title>Whole genome shotgun sequence of Brevifollis gellanilyticus NBRC 108608.</title>
        <authorList>
            <person name="Hosoyama A."/>
            <person name="Uohara A."/>
            <person name="Ohji S."/>
            <person name="Ichikawa N."/>
        </authorList>
    </citation>
    <scope>NUCLEOTIDE SEQUENCE [LARGE SCALE GENOMIC DNA]</scope>
    <source>
        <strain evidence="1 2">NBRC 108608</strain>
    </source>
</reference>
<dbReference type="RefSeq" id="WP_146851476.1">
    <property type="nucleotide sequence ID" value="NZ_BKAG01000022.1"/>
</dbReference>
<dbReference type="AlphaFoldDB" id="A0A512MB05"/>
<sequence>MGLFDLLAKQAIGSVFGGGQKPADMLSSLLNEAGGLPGLMQKFQEAGLQDKFASWVSTGPNESVQPDQLEAAFGAGQIADLAKKVGIDSGTLLPLLSQFLPQIIDKLTPDGVVDNPHPSTDQLQSVISSVMKGGLGGLFGGRS</sequence>
<comment type="caution">
    <text evidence="1">The sequence shown here is derived from an EMBL/GenBank/DDBJ whole genome shotgun (WGS) entry which is preliminary data.</text>
</comment>
<evidence type="ECO:0000313" key="2">
    <source>
        <dbReference type="Proteomes" id="UP000321577"/>
    </source>
</evidence>
<evidence type="ECO:0008006" key="3">
    <source>
        <dbReference type="Google" id="ProtNLM"/>
    </source>
</evidence>
<dbReference type="EMBL" id="BKAG01000022">
    <property type="protein sequence ID" value="GEP43917.1"/>
    <property type="molecule type" value="Genomic_DNA"/>
</dbReference>
<dbReference type="Pfam" id="PF20159">
    <property type="entry name" value="YidB"/>
    <property type="match status" value="1"/>
</dbReference>
<dbReference type="InterPro" id="IPR045372">
    <property type="entry name" value="YidB"/>
</dbReference>
<accession>A0A512MB05</accession>
<dbReference type="Proteomes" id="UP000321577">
    <property type="component" value="Unassembled WGS sequence"/>
</dbReference>
<keyword evidence="2" id="KW-1185">Reference proteome</keyword>
<name>A0A512MB05_9BACT</name>
<organism evidence="1 2">
    <name type="scientific">Brevifollis gellanilyticus</name>
    <dbReference type="NCBI Taxonomy" id="748831"/>
    <lineage>
        <taxon>Bacteria</taxon>
        <taxon>Pseudomonadati</taxon>
        <taxon>Verrucomicrobiota</taxon>
        <taxon>Verrucomicrobiia</taxon>
        <taxon>Verrucomicrobiales</taxon>
        <taxon>Verrucomicrobiaceae</taxon>
    </lineage>
</organism>
<evidence type="ECO:0000313" key="1">
    <source>
        <dbReference type="EMBL" id="GEP43917.1"/>
    </source>
</evidence>
<dbReference type="SUPFAM" id="SSF140804">
    <property type="entry name" value="YidB-like"/>
    <property type="match status" value="1"/>
</dbReference>